<dbReference type="EMBL" id="SSTD01003480">
    <property type="protein sequence ID" value="TYK26302.1"/>
    <property type="molecule type" value="Genomic_DNA"/>
</dbReference>
<dbReference type="InterPro" id="IPR056924">
    <property type="entry name" value="SH3_Tf2-1"/>
</dbReference>
<dbReference type="PANTHER" id="PTHR37984">
    <property type="entry name" value="PROTEIN CBG26694"/>
    <property type="match status" value="1"/>
</dbReference>
<feature type="domain" description="Tf2-1-like SH3-like" evidence="19">
    <location>
        <begin position="713"/>
        <end position="778"/>
    </location>
</feature>
<dbReference type="Pfam" id="PF17917">
    <property type="entry name" value="RT_RNaseH"/>
    <property type="match status" value="1"/>
</dbReference>
<keyword evidence="9" id="KW-0378">Hydrolase</keyword>
<evidence type="ECO:0000259" key="18">
    <source>
        <dbReference type="Pfam" id="PF17921"/>
    </source>
</evidence>
<keyword evidence="11" id="KW-0229">DNA integration</keyword>
<dbReference type="Proteomes" id="UP000321947">
    <property type="component" value="Unassembled WGS sequence"/>
</dbReference>
<keyword evidence="6" id="KW-0479">Metal-binding</keyword>
<organism evidence="21 23">
    <name type="scientific">Cucumis melo var. makuwa</name>
    <name type="common">Oriental melon</name>
    <dbReference type="NCBI Taxonomy" id="1194695"/>
    <lineage>
        <taxon>Eukaryota</taxon>
        <taxon>Viridiplantae</taxon>
        <taxon>Streptophyta</taxon>
        <taxon>Embryophyta</taxon>
        <taxon>Tracheophyta</taxon>
        <taxon>Spermatophyta</taxon>
        <taxon>Magnoliopsida</taxon>
        <taxon>eudicotyledons</taxon>
        <taxon>Gunneridae</taxon>
        <taxon>Pentapetalae</taxon>
        <taxon>rosids</taxon>
        <taxon>fabids</taxon>
        <taxon>Cucurbitales</taxon>
        <taxon>Cucurbitaceae</taxon>
        <taxon>Benincaseae</taxon>
        <taxon>Cucumis</taxon>
    </lineage>
</organism>
<dbReference type="GO" id="GO:0004519">
    <property type="term" value="F:endonuclease activity"/>
    <property type="evidence" value="ECO:0007669"/>
    <property type="project" value="UniProtKB-KW"/>
</dbReference>
<dbReference type="InterPro" id="IPR043502">
    <property type="entry name" value="DNA/RNA_pol_sf"/>
</dbReference>
<name>A0A5D3DS67_CUCMM</name>
<dbReference type="InterPro" id="IPR016197">
    <property type="entry name" value="Chromo-like_dom_sf"/>
</dbReference>
<dbReference type="CDD" id="cd01647">
    <property type="entry name" value="RT_LTR"/>
    <property type="match status" value="1"/>
</dbReference>
<evidence type="ECO:0000256" key="11">
    <source>
        <dbReference type="ARBA" id="ARBA00022908"/>
    </source>
</evidence>
<dbReference type="InterPro" id="IPR041588">
    <property type="entry name" value="Integrase_H2C2"/>
</dbReference>
<evidence type="ECO:0000256" key="4">
    <source>
        <dbReference type="ARBA" id="ARBA00022695"/>
    </source>
</evidence>
<dbReference type="GO" id="GO:0006310">
    <property type="term" value="P:DNA recombination"/>
    <property type="evidence" value="ECO:0007669"/>
    <property type="project" value="UniProtKB-KW"/>
</dbReference>
<keyword evidence="8" id="KW-0255">Endonuclease</keyword>
<dbReference type="Gene3D" id="3.30.70.270">
    <property type="match status" value="2"/>
</dbReference>
<evidence type="ECO:0000256" key="8">
    <source>
        <dbReference type="ARBA" id="ARBA00022759"/>
    </source>
</evidence>
<keyword evidence="2" id="KW-0645">Protease</keyword>
<dbReference type="InterPro" id="IPR012337">
    <property type="entry name" value="RNaseH-like_sf"/>
</dbReference>
<dbReference type="PANTHER" id="PTHR37984:SF5">
    <property type="entry name" value="PROTEIN NYNRIN-LIKE"/>
    <property type="match status" value="1"/>
</dbReference>
<dbReference type="Gene3D" id="2.40.70.10">
    <property type="entry name" value="Acid Proteases"/>
    <property type="match status" value="1"/>
</dbReference>
<evidence type="ECO:0000313" key="22">
    <source>
        <dbReference type="Proteomes" id="UP000321393"/>
    </source>
</evidence>
<dbReference type="InterPro" id="IPR000477">
    <property type="entry name" value="RT_dom"/>
</dbReference>
<evidence type="ECO:0000256" key="13">
    <source>
        <dbReference type="ARBA" id="ARBA00022932"/>
    </source>
</evidence>
<dbReference type="OrthoDB" id="784813at2759"/>
<dbReference type="Gene3D" id="3.30.420.10">
    <property type="entry name" value="Ribonuclease H-like superfamily/Ribonuclease H"/>
    <property type="match status" value="1"/>
</dbReference>
<evidence type="ECO:0000256" key="6">
    <source>
        <dbReference type="ARBA" id="ARBA00022723"/>
    </source>
</evidence>
<keyword evidence="5" id="KW-0540">Nuclease</keyword>
<keyword evidence="7" id="KW-0064">Aspartyl protease</keyword>
<evidence type="ECO:0000256" key="12">
    <source>
        <dbReference type="ARBA" id="ARBA00022918"/>
    </source>
</evidence>
<dbReference type="InterPro" id="IPR036397">
    <property type="entry name" value="RNaseH_sf"/>
</dbReference>
<evidence type="ECO:0000256" key="15">
    <source>
        <dbReference type="ARBA" id="ARBA00023172"/>
    </source>
</evidence>
<proteinExistence type="predicted"/>
<sequence>MFVQHVGLEVEPLNGVLSVSTPSGEVLLSKEKIKACQVEIANQILDVILLVLDMQDFDVILGMDWLSANHASIDYFLKEVVFNPPSGTSFKFKGAGIVCIPKVISAMKASKLLSQGTRSILASVVDTREPEVSLSSKPVVREYSDVFLNELPGLPPPREVDFAIELEPGTAPISRAPYRMAPAELKVQLQELLDKGFIRPIKNSYPLPKIDDLFDQLQGATIFSKIDLRSGYHQLRIRDNDIPKTAFHFRYEHYEFIVMSFGLTNAPAVFMDLMNRVFKDFLDTFVIVFIDDILIYSKTEAEHEEHLHQVLETLRANKLEGVSVDPTKIEAVTSWPRSSTVSEIRSFLGLAGYYRRFVEDFSRIASPLTQLTRKGTPFQGKVVAYASRQLKSHEQNYPTHDLELAAVVFALKIWRHYLYGKVNVVADALSRKPTLRQRIIVAKLNDPYLIEKRRLVETGQGGDFSISSDDGLTFEGRLCMPKDSAVKIELLTEAHSSPFTMYPGSMNMYQDLRCVYWWRNMKREVADFVSRCLVCQQVKAPRQRLARLLQPLSVPGWKWESVSMGFITGLSRTLKGYTVIWVVVDRLTKSAHFVPGKSTYTAKRLNQILEDTLQACVLEFSGRWDSHLHLMEFAYNNSYQATIGMAPFEALYGRCCRSPVCWREIGEQRLLGPELVQTTNTAIKKIRAHMLTAQSRQKIYADVRRKDLEFDVGDMVFLKVAPMKGVLRFEKKGKLSPRFVGPFEILKRIGPVAYRLALPPSFSAVHDVFHVSMLRKYVADLTPVVDFQPLQINENLSYEEQPVEILAREVKRLRNRGIALVKVLWRNHGVEEATWEREEDMRTKYPELFQD</sequence>
<dbReference type="EMBL" id="SSTE01000699">
    <property type="protein sequence ID" value="KAA0067066.1"/>
    <property type="molecule type" value="Genomic_DNA"/>
</dbReference>
<dbReference type="Pfam" id="PF08284">
    <property type="entry name" value="RVP_2"/>
    <property type="match status" value="1"/>
</dbReference>
<keyword evidence="10" id="KW-0460">Magnesium</keyword>
<dbReference type="Proteomes" id="UP000321393">
    <property type="component" value="Unassembled WGS sequence"/>
</dbReference>
<keyword evidence="15" id="KW-0233">DNA recombination</keyword>
<dbReference type="Pfam" id="PF24626">
    <property type="entry name" value="SH3_Tf2-1"/>
    <property type="match status" value="1"/>
</dbReference>
<gene>
    <name evidence="21" type="ORF">E5676_scaffold14G00780</name>
    <name evidence="20" type="ORF">E6C27_scaffold38G001150</name>
</gene>
<dbReference type="InterPro" id="IPR043128">
    <property type="entry name" value="Rev_trsase/Diguanyl_cyclase"/>
</dbReference>
<dbReference type="GO" id="GO:0015074">
    <property type="term" value="P:DNA integration"/>
    <property type="evidence" value="ECO:0007669"/>
    <property type="project" value="UniProtKB-KW"/>
</dbReference>
<dbReference type="AlphaFoldDB" id="A0A5D3DS67"/>
<dbReference type="SUPFAM" id="SSF56672">
    <property type="entry name" value="DNA/RNA polymerases"/>
    <property type="match status" value="1"/>
</dbReference>
<dbReference type="Gene3D" id="1.10.340.70">
    <property type="match status" value="1"/>
</dbReference>
<feature type="domain" description="Integrase zinc-binding" evidence="18">
    <location>
        <begin position="486"/>
        <end position="540"/>
    </location>
</feature>
<dbReference type="Pfam" id="PF17921">
    <property type="entry name" value="Integrase_H2C2"/>
    <property type="match status" value="1"/>
</dbReference>
<dbReference type="SUPFAM" id="SSF54160">
    <property type="entry name" value="Chromo domain-like"/>
    <property type="match status" value="1"/>
</dbReference>
<reference evidence="22 23" key="1">
    <citation type="submission" date="2019-08" db="EMBL/GenBank/DDBJ databases">
        <title>Draft genome sequences of two oriental melons (Cucumis melo L. var makuwa).</title>
        <authorList>
            <person name="Kwon S.-Y."/>
        </authorList>
    </citation>
    <scope>NUCLEOTIDE SEQUENCE [LARGE SCALE GENOMIC DNA]</scope>
    <source>
        <strain evidence="23">cv. Chang Bougi</strain>
        <strain evidence="22">cv. SW 3</strain>
        <tissue evidence="21">Leaf</tissue>
    </source>
</reference>
<dbReference type="Pfam" id="PF00078">
    <property type="entry name" value="RVT_1"/>
    <property type="match status" value="1"/>
</dbReference>
<evidence type="ECO:0000256" key="14">
    <source>
        <dbReference type="ARBA" id="ARBA00023125"/>
    </source>
</evidence>
<evidence type="ECO:0000256" key="1">
    <source>
        <dbReference type="ARBA" id="ARBA00012493"/>
    </source>
</evidence>
<evidence type="ECO:0000256" key="7">
    <source>
        <dbReference type="ARBA" id="ARBA00022750"/>
    </source>
</evidence>
<evidence type="ECO:0000313" key="21">
    <source>
        <dbReference type="EMBL" id="TYK26302.1"/>
    </source>
</evidence>
<evidence type="ECO:0000259" key="17">
    <source>
        <dbReference type="Pfam" id="PF17917"/>
    </source>
</evidence>
<feature type="domain" description="Reverse transcriptase RNase H-like" evidence="17">
    <location>
        <begin position="368"/>
        <end position="426"/>
    </location>
</feature>
<dbReference type="GO" id="GO:0004190">
    <property type="term" value="F:aspartic-type endopeptidase activity"/>
    <property type="evidence" value="ECO:0007669"/>
    <property type="project" value="UniProtKB-KW"/>
</dbReference>
<keyword evidence="13" id="KW-0239">DNA-directed DNA polymerase</keyword>
<evidence type="ECO:0000256" key="10">
    <source>
        <dbReference type="ARBA" id="ARBA00022842"/>
    </source>
</evidence>
<dbReference type="GO" id="GO:0003964">
    <property type="term" value="F:RNA-directed DNA polymerase activity"/>
    <property type="evidence" value="ECO:0007669"/>
    <property type="project" value="UniProtKB-KW"/>
</dbReference>
<evidence type="ECO:0000256" key="2">
    <source>
        <dbReference type="ARBA" id="ARBA00022670"/>
    </source>
</evidence>
<keyword evidence="4" id="KW-0548">Nucleotidyltransferase</keyword>
<dbReference type="GO" id="GO:0003887">
    <property type="term" value="F:DNA-directed DNA polymerase activity"/>
    <property type="evidence" value="ECO:0007669"/>
    <property type="project" value="UniProtKB-KW"/>
</dbReference>
<evidence type="ECO:0000256" key="3">
    <source>
        <dbReference type="ARBA" id="ARBA00022679"/>
    </source>
</evidence>
<dbReference type="GO" id="GO:0046872">
    <property type="term" value="F:metal ion binding"/>
    <property type="evidence" value="ECO:0007669"/>
    <property type="project" value="UniProtKB-KW"/>
</dbReference>
<dbReference type="InterPro" id="IPR021109">
    <property type="entry name" value="Peptidase_aspartic_dom_sf"/>
</dbReference>
<dbReference type="GO" id="GO:0006508">
    <property type="term" value="P:proteolysis"/>
    <property type="evidence" value="ECO:0007669"/>
    <property type="project" value="UniProtKB-KW"/>
</dbReference>
<accession>A0A5D3DS67</accession>
<dbReference type="CDD" id="cd00303">
    <property type="entry name" value="retropepsin_like"/>
    <property type="match status" value="1"/>
</dbReference>
<dbReference type="SUPFAM" id="SSF53098">
    <property type="entry name" value="Ribonuclease H-like"/>
    <property type="match status" value="1"/>
</dbReference>
<evidence type="ECO:0000313" key="20">
    <source>
        <dbReference type="EMBL" id="KAA0067066.1"/>
    </source>
</evidence>
<evidence type="ECO:0000259" key="16">
    <source>
        <dbReference type="Pfam" id="PF00078"/>
    </source>
</evidence>
<dbReference type="EC" id="2.7.7.49" evidence="1"/>
<dbReference type="InterPro" id="IPR050951">
    <property type="entry name" value="Retrovirus_Pol_polyprotein"/>
</dbReference>
<dbReference type="GO" id="GO:0003677">
    <property type="term" value="F:DNA binding"/>
    <property type="evidence" value="ECO:0007669"/>
    <property type="project" value="UniProtKB-KW"/>
</dbReference>
<evidence type="ECO:0000256" key="9">
    <source>
        <dbReference type="ARBA" id="ARBA00022801"/>
    </source>
</evidence>
<keyword evidence="12" id="KW-0695">RNA-directed DNA polymerase</keyword>
<keyword evidence="3" id="KW-0808">Transferase</keyword>
<protein>
    <recommendedName>
        <fullName evidence="1">RNA-directed DNA polymerase</fullName>
        <ecNumber evidence="1">2.7.7.49</ecNumber>
    </recommendedName>
</protein>
<evidence type="ECO:0000256" key="5">
    <source>
        <dbReference type="ARBA" id="ARBA00022722"/>
    </source>
</evidence>
<evidence type="ECO:0000313" key="23">
    <source>
        <dbReference type="Proteomes" id="UP000321947"/>
    </source>
</evidence>
<feature type="domain" description="Reverse transcriptase" evidence="16">
    <location>
        <begin position="202"/>
        <end position="349"/>
    </location>
</feature>
<dbReference type="InterPro" id="IPR041373">
    <property type="entry name" value="RT_RNaseH"/>
</dbReference>
<evidence type="ECO:0000259" key="19">
    <source>
        <dbReference type="Pfam" id="PF24626"/>
    </source>
</evidence>
<dbReference type="Gene3D" id="3.10.10.10">
    <property type="entry name" value="HIV Type 1 Reverse Transcriptase, subunit A, domain 1"/>
    <property type="match status" value="1"/>
</dbReference>
<comment type="caution">
    <text evidence="21">The sequence shown here is derived from an EMBL/GenBank/DDBJ whole genome shotgun (WGS) entry which is preliminary data.</text>
</comment>
<keyword evidence="14" id="KW-0238">DNA-binding</keyword>